<feature type="region of interest" description="Disordered" evidence="1">
    <location>
        <begin position="1"/>
        <end position="21"/>
    </location>
</feature>
<gene>
    <name evidence="2" type="ORF">GSLYS_00004354001</name>
</gene>
<dbReference type="SUPFAM" id="SSF52200">
    <property type="entry name" value="Toll/Interleukin receptor TIR domain"/>
    <property type="match status" value="1"/>
</dbReference>
<dbReference type="InterPro" id="IPR035897">
    <property type="entry name" value="Toll_tir_struct_dom_sf"/>
</dbReference>
<organism evidence="2 3">
    <name type="scientific">Lymnaea stagnalis</name>
    <name type="common">Great pond snail</name>
    <name type="synonym">Helix stagnalis</name>
    <dbReference type="NCBI Taxonomy" id="6523"/>
    <lineage>
        <taxon>Eukaryota</taxon>
        <taxon>Metazoa</taxon>
        <taxon>Spiralia</taxon>
        <taxon>Lophotrochozoa</taxon>
        <taxon>Mollusca</taxon>
        <taxon>Gastropoda</taxon>
        <taxon>Heterobranchia</taxon>
        <taxon>Euthyneura</taxon>
        <taxon>Panpulmonata</taxon>
        <taxon>Hygrophila</taxon>
        <taxon>Lymnaeoidea</taxon>
        <taxon>Lymnaeidae</taxon>
        <taxon>Lymnaea</taxon>
    </lineage>
</organism>
<name>A0AAV2HCJ4_LYMST</name>
<reference evidence="2 3" key="1">
    <citation type="submission" date="2024-04" db="EMBL/GenBank/DDBJ databases">
        <authorList>
            <consortium name="Genoscope - CEA"/>
            <person name="William W."/>
        </authorList>
    </citation>
    <scope>NUCLEOTIDE SEQUENCE [LARGE SCALE GENOMIC DNA]</scope>
</reference>
<evidence type="ECO:0000313" key="2">
    <source>
        <dbReference type="EMBL" id="CAL1530221.1"/>
    </source>
</evidence>
<evidence type="ECO:0008006" key="4">
    <source>
        <dbReference type="Google" id="ProtNLM"/>
    </source>
</evidence>
<comment type="caution">
    <text evidence="2">The sequence shown here is derived from an EMBL/GenBank/DDBJ whole genome shotgun (WGS) entry which is preliminary data.</text>
</comment>
<accession>A0AAV2HCJ4</accession>
<evidence type="ECO:0000256" key="1">
    <source>
        <dbReference type="SAM" id="MobiDB-lite"/>
    </source>
</evidence>
<dbReference type="EMBL" id="CAXITT010000064">
    <property type="protein sequence ID" value="CAL1530221.1"/>
    <property type="molecule type" value="Genomic_DNA"/>
</dbReference>
<protein>
    <recommendedName>
        <fullName evidence="4">TIR domain-containing protein</fullName>
    </recommendedName>
</protein>
<feature type="non-terminal residue" evidence="2">
    <location>
        <position position="158"/>
    </location>
</feature>
<evidence type="ECO:0000313" key="3">
    <source>
        <dbReference type="Proteomes" id="UP001497497"/>
    </source>
</evidence>
<keyword evidence="3" id="KW-1185">Reference proteome</keyword>
<sequence>MATSSDPMKRPNESDPNGGKHSYCLLQDTEIKRRPLAPQRLYHFNVVYNWSAEENQTADTRLALRVTRSLVSRLEMKGYVNSYYHDRDCCTQDLLHELERVTDGSSVTILLLTPGFLHKCRHVYLKDGPICYLATQPSLRRRLLCLSVGVAKCQLPPE</sequence>
<proteinExistence type="predicted"/>
<dbReference type="AlphaFoldDB" id="A0AAV2HCJ4"/>
<dbReference type="Proteomes" id="UP001497497">
    <property type="component" value="Unassembled WGS sequence"/>
</dbReference>